<sequence>MIQHTMICFTGSNDSPDAILRFLFPLKQFLSMIIYCIELL</sequence>
<evidence type="ECO:0000313" key="1">
    <source>
        <dbReference type="EMBL" id="JAE07042.1"/>
    </source>
</evidence>
<name>A0A0A9F3Z2_ARUDO</name>
<proteinExistence type="predicted"/>
<protein>
    <submittedName>
        <fullName evidence="1">Uncharacterized protein</fullName>
    </submittedName>
</protein>
<dbReference type="EMBL" id="GBRH01190854">
    <property type="protein sequence ID" value="JAE07042.1"/>
    <property type="molecule type" value="Transcribed_RNA"/>
</dbReference>
<dbReference type="AlphaFoldDB" id="A0A0A9F3Z2"/>
<reference evidence="1" key="2">
    <citation type="journal article" date="2015" name="Data Brief">
        <title>Shoot transcriptome of the giant reed, Arundo donax.</title>
        <authorList>
            <person name="Barrero R.A."/>
            <person name="Guerrero F.D."/>
            <person name="Moolhuijzen P."/>
            <person name="Goolsby J.A."/>
            <person name="Tidwell J."/>
            <person name="Bellgard S.E."/>
            <person name="Bellgard M.I."/>
        </authorList>
    </citation>
    <scope>NUCLEOTIDE SEQUENCE</scope>
    <source>
        <tissue evidence="1">Shoot tissue taken approximately 20 cm above the soil surface</tissue>
    </source>
</reference>
<organism evidence="1">
    <name type="scientific">Arundo donax</name>
    <name type="common">Giant reed</name>
    <name type="synonym">Donax arundinaceus</name>
    <dbReference type="NCBI Taxonomy" id="35708"/>
    <lineage>
        <taxon>Eukaryota</taxon>
        <taxon>Viridiplantae</taxon>
        <taxon>Streptophyta</taxon>
        <taxon>Embryophyta</taxon>
        <taxon>Tracheophyta</taxon>
        <taxon>Spermatophyta</taxon>
        <taxon>Magnoliopsida</taxon>
        <taxon>Liliopsida</taxon>
        <taxon>Poales</taxon>
        <taxon>Poaceae</taxon>
        <taxon>PACMAD clade</taxon>
        <taxon>Arundinoideae</taxon>
        <taxon>Arundineae</taxon>
        <taxon>Arundo</taxon>
    </lineage>
</organism>
<reference evidence="1" key="1">
    <citation type="submission" date="2014-09" db="EMBL/GenBank/DDBJ databases">
        <authorList>
            <person name="Magalhaes I.L.F."/>
            <person name="Oliveira U."/>
            <person name="Santos F.R."/>
            <person name="Vidigal T.H.D.A."/>
            <person name="Brescovit A.D."/>
            <person name="Santos A.J."/>
        </authorList>
    </citation>
    <scope>NUCLEOTIDE SEQUENCE</scope>
    <source>
        <tissue evidence="1">Shoot tissue taken approximately 20 cm above the soil surface</tissue>
    </source>
</reference>
<accession>A0A0A9F3Z2</accession>